<dbReference type="Gene3D" id="3.20.20.140">
    <property type="entry name" value="Metal-dependent hydrolases"/>
    <property type="match status" value="1"/>
</dbReference>
<feature type="domain" description="Amidohydrolase-related" evidence="2">
    <location>
        <begin position="7"/>
        <end position="282"/>
    </location>
</feature>
<dbReference type="InterPro" id="IPR006680">
    <property type="entry name" value="Amidohydro-rel"/>
</dbReference>
<protein>
    <submittedName>
        <fullName evidence="3">Amidohydrolase</fullName>
    </submittedName>
</protein>
<dbReference type="InterPro" id="IPR052350">
    <property type="entry name" value="Metallo-dep_Lactonases"/>
</dbReference>
<evidence type="ECO:0000256" key="1">
    <source>
        <dbReference type="ARBA" id="ARBA00038310"/>
    </source>
</evidence>
<dbReference type="AlphaFoldDB" id="A0A537J2I0"/>
<organism evidence="3 4">
    <name type="scientific">Candidatus Segetimicrobium genomatis</name>
    <dbReference type="NCBI Taxonomy" id="2569760"/>
    <lineage>
        <taxon>Bacteria</taxon>
        <taxon>Bacillati</taxon>
        <taxon>Candidatus Sysuimicrobiota</taxon>
        <taxon>Candidatus Sysuimicrobiia</taxon>
        <taxon>Candidatus Sysuimicrobiales</taxon>
        <taxon>Candidatus Segetimicrobiaceae</taxon>
        <taxon>Candidatus Segetimicrobium</taxon>
    </lineage>
</organism>
<evidence type="ECO:0000259" key="2">
    <source>
        <dbReference type="Pfam" id="PF04909"/>
    </source>
</evidence>
<dbReference type="PANTHER" id="PTHR43569:SF2">
    <property type="entry name" value="AMIDOHYDROLASE-RELATED DOMAIN-CONTAINING PROTEIN"/>
    <property type="match status" value="1"/>
</dbReference>
<evidence type="ECO:0000313" key="3">
    <source>
        <dbReference type="EMBL" id="TMI77754.1"/>
    </source>
</evidence>
<name>A0A537J2I0_9BACT</name>
<keyword evidence="3" id="KW-0378">Hydrolase</keyword>
<comment type="similarity">
    <text evidence="1">Belongs to the metallo-dependent hydrolases superfamily.</text>
</comment>
<dbReference type="Pfam" id="PF04909">
    <property type="entry name" value="Amidohydro_2"/>
    <property type="match status" value="1"/>
</dbReference>
<accession>A0A537J2I0</accession>
<dbReference type="InterPro" id="IPR032466">
    <property type="entry name" value="Metal_Hydrolase"/>
</dbReference>
<dbReference type="PANTHER" id="PTHR43569">
    <property type="entry name" value="AMIDOHYDROLASE"/>
    <property type="match status" value="1"/>
</dbReference>
<dbReference type="SUPFAM" id="SSF51556">
    <property type="entry name" value="Metallo-dependent hydrolases"/>
    <property type="match status" value="1"/>
</dbReference>
<gene>
    <name evidence="3" type="ORF">E6H03_13320</name>
</gene>
<reference evidence="3 4" key="1">
    <citation type="journal article" date="2019" name="Nat. Microbiol.">
        <title>Mediterranean grassland soil C-N compound turnover is dependent on rainfall and depth, and is mediated by genomically divergent microorganisms.</title>
        <authorList>
            <person name="Diamond S."/>
            <person name="Andeer P.F."/>
            <person name="Li Z."/>
            <person name="Crits-Christoph A."/>
            <person name="Burstein D."/>
            <person name="Anantharaman K."/>
            <person name="Lane K.R."/>
            <person name="Thomas B.C."/>
            <person name="Pan C."/>
            <person name="Northen T.R."/>
            <person name="Banfield J.F."/>
        </authorList>
    </citation>
    <scope>NUCLEOTIDE SEQUENCE [LARGE SCALE GENOMIC DNA]</scope>
    <source>
        <strain evidence="3">NP_6</strain>
    </source>
</reference>
<evidence type="ECO:0000313" key="4">
    <source>
        <dbReference type="Proteomes" id="UP000318093"/>
    </source>
</evidence>
<sequence length="288" mass="31860">MPEPVVVDAHHHFWDPAAAEYPWMTDDLAAIRRRFEPEDLRPLLAECGIDRTVLVQTRSSLEETREFLETASRTEFVAGVVGWVDLTDGRVAATLRELRTAPGGGRLVGVRHQVHDEPDPGWLLRADVRRGLAAVGDAGLAYDLLVRTRELPAALRTARDFPEMRLVIDHIAKPPIRAGESHAWAEAMAPFSELGNVFCKLSGMVTEADWGTWRPDDLAPYVRRVVGWFGEDRLMFGSDWPVCLVAGSYARVVNALLYALGDVSPASRAKIMGANAVRVYGLRDAGPR</sequence>
<dbReference type="Proteomes" id="UP000318093">
    <property type="component" value="Unassembled WGS sequence"/>
</dbReference>
<dbReference type="EMBL" id="VBAN01000480">
    <property type="protein sequence ID" value="TMI77754.1"/>
    <property type="molecule type" value="Genomic_DNA"/>
</dbReference>
<dbReference type="GO" id="GO:0016787">
    <property type="term" value="F:hydrolase activity"/>
    <property type="evidence" value="ECO:0007669"/>
    <property type="project" value="UniProtKB-KW"/>
</dbReference>
<proteinExistence type="inferred from homology"/>
<comment type="caution">
    <text evidence="3">The sequence shown here is derived from an EMBL/GenBank/DDBJ whole genome shotgun (WGS) entry which is preliminary data.</text>
</comment>